<reference evidence="1 2" key="2">
    <citation type="journal article" date="2010" name="Nucleic Acids Res.">
        <title>BeetleBase in 2010: revisions to provide comprehensive genomic information for Tribolium castaneum.</title>
        <authorList>
            <person name="Kim H.S."/>
            <person name="Murphy T."/>
            <person name="Xia J."/>
            <person name="Caragea D."/>
            <person name="Park Y."/>
            <person name="Beeman R.W."/>
            <person name="Lorenzen M.D."/>
            <person name="Butcher S."/>
            <person name="Manak J.R."/>
            <person name="Brown S.J."/>
        </authorList>
    </citation>
    <scope>GENOME REANNOTATION</scope>
    <source>
        <strain evidence="1 2">Georgia GA2</strain>
    </source>
</reference>
<protein>
    <submittedName>
        <fullName evidence="1">Uncharacterized protein</fullName>
    </submittedName>
</protein>
<organism evidence="1 2">
    <name type="scientific">Tribolium castaneum</name>
    <name type="common">Red flour beetle</name>
    <dbReference type="NCBI Taxonomy" id="7070"/>
    <lineage>
        <taxon>Eukaryota</taxon>
        <taxon>Metazoa</taxon>
        <taxon>Ecdysozoa</taxon>
        <taxon>Arthropoda</taxon>
        <taxon>Hexapoda</taxon>
        <taxon>Insecta</taxon>
        <taxon>Pterygota</taxon>
        <taxon>Neoptera</taxon>
        <taxon>Endopterygota</taxon>
        <taxon>Coleoptera</taxon>
        <taxon>Polyphaga</taxon>
        <taxon>Cucujiformia</taxon>
        <taxon>Tenebrionidae</taxon>
        <taxon>Tenebrionidae incertae sedis</taxon>
        <taxon>Tribolium</taxon>
    </lineage>
</organism>
<dbReference type="Proteomes" id="UP000007266">
    <property type="component" value="Linkage group 8"/>
</dbReference>
<dbReference type="HOGENOM" id="CLU_2906989_0_0_1"/>
<dbReference type="AlphaFoldDB" id="D6WY80"/>
<gene>
    <name evidence="1" type="primary">GLEAN_02179</name>
    <name evidence="1" type="ORF">TcasGA2_TC002179</name>
</gene>
<evidence type="ECO:0000313" key="2">
    <source>
        <dbReference type="Proteomes" id="UP000007266"/>
    </source>
</evidence>
<dbReference type="InParanoid" id="D6WY80"/>
<sequence length="62" mass="7561">MAEFVRNLQDIANIREIRENRRAQRVFRPRENSFEKFSGFSKTVTNERGNLFRRRFIAEHFA</sequence>
<name>D6WY80_TRICA</name>
<accession>D6WY80</accession>
<evidence type="ECO:0000313" key="1">
    <source>
        <dbReference type="EMBL" id="EFA07703.1"/>
    </source>
</evidence>
<dbReference type="EMBL" id="KQ971357">
    <property type="protein sequence ID" value="EFA07703.1"/>
    <property type="molecule type" value="Genomic_DNA"/>
</dbReference>
<reference evidence="1 2" key="1">
    <citation type="journal article" date="2008" name="Nature">
        <title>The genome of the model beetle and pest Tribolium castaneum.</title>
        <authorList>
            <consortium name="Tribolium Genome Sequencing Consortium"/>
            <person name="Richards S."/>
            <person name="Gibbs R.A."/>
            <person name="Weinstock G.M."/>
            <person name="Brown S.J."/>
            <person name="Denell R."/>
            <person name="Beeman R.W."/>
            <person name="Gibbs R."/>
            <person name="Beeman R.W."/>
            <person name="Brown S.J."/>
            <person name="Bucher G."/>
            <person name="Friedrich M."/>
            <person name="Grimmelikhuijzen C.J."/>
            <person name="Klingler M."/>
            <person name="Lorenzen M."/>
            <person name="Richards S."/>
            <person name="Roth S."/>
            <person name="Schroder R."/>
            <person name="Tautz D."/>
            <person name="Zdobnov E.M."/>
            <person name="Muzny D."/>
            <person name="Gibbs R.A."/>
            <person name="Weinstock G.M."/>
            <person name="Attaway T."/>
            <person name="Bell S."/>
            <person name="Buhay C.J."/>
            <person name="Chandrabose M.N."/>
            <person name="Chavez D."/>
            <person name="Clerk-Blankenburg K.P."/>
            <person name="Cree A."/>
            <person name="Dao M."/>
            <person name="Davis C."/>
            <person name="Chacko J."/>
            <person name="Dinh H."/>
            <person name="Dugan-Rocha S."/>
            <person name="Fowler G."/>
            <person name="Garner T.T."/>
            <person name="Garnes J."/>
            <person name="Gnirke A."/>
            <person name="Hawes A."/>
            <person name="Hernandez J."/>
            <person name="Hines S."/>
            <person name="Holder M."/>
            <person name="Hume J."/>
            <person name="Jhangiani S.N."/>
            <person name="Joshi V."/>
            <person name="Khan Z.M."/>
            <person name="Jackson L."/>
            <person name="Kovar C."/>
            <person name="Kowis A."/>
            <person name="Lee S."/>
            <person name="Lewis L.R."/>
            <person name="Margolis J."/>
            <person name="Morgan M."/>
            <person name="Nazareth L.V."/>
            <person name="Nguyen N."/>
            <person name="Okwuonu G."/>
            <person name="Parker D."/>
            <person name="Richards S."/>
            <person name="Ruiz S.J."/>
            <person name="Santibanez J."/>
            <person name="Savard J."/>
            <person name="Scherer S.E."/>
            <person name="Schneider B."/>
            <person name="Sodergren E."/>
            <person name="Tautz D."/>
            <person name="Vattahil S."/>
            <person name="Villasana D."/>
            <person name="White C.S."/>
            <person name="Wright R."/>
            <person name="Park Y."/>
            <person name="Beeman R.W."/>
            <person name="Lord J."/>
            <person name="Oppert B."/>
            <person name="Lorenzen M."/>
            <person name="Brown S."/>
            <person name="Wang L."/>
            <person name="Savard J."/>
            <person name="Tautz D."/>
            <person name="Richards S."/>
            <person name="Weinstock G."/>
            <person name="Gibbs R.A."/>
            <person name="Liu Y."/>
            <person name="Worley K."/>
            <person name="Weinstock G."/>
            <person name="Elsik C.G."/>
            <person name="Reese J.T."/>
            <person name="Elhaik E."/>
            <person name="Landan G."/>
            <person name="Graur D."/>
            <person name="Arensburger P."/>
            <person name="Atkinson P."/>
            <person name="Beeman R.W."/>
            <person name="Beidler J."/>
            <person name="Brown S.J."/>
            <person name="Demuth J.P."/>
            <person name="Drury D.W."/>
            <person name="Du Y.Z."/>
            <person name="Fujiwara H."/>
            <person name="Lorenzen M."/>
            <person name="Maselli V."/>
            <person name="Osanai M."/>
            <person name="Park Y."/>
            <person name="Robertson H.M."/>
            <person name="Tu Z."/>
            <person name="Wang J.J."/>
            <person name="Wang S."/>
            <person name="Richards S."/>
            <person name="Song H."/>
            <person name="Zhang L."/>
            <person name="Sodergren E."/>
            <person name="Werner D."/>
            <person name="Stanke M."/>
            <person name="Morgenstern B."/>
            <person name="Solovyev V."/>
            <person name="Kosarev P."/>
            <person name="Brown G."/>
            <person name="Chen H.C."/>
            <person name="Ermolaeva O."/>
            <person name="Hlavina W."/>
            <person name="Kapustin Y."/>
            <person name="Kiryutin B."/>
            <person name="Kitts P."/>
            <person name="Maglott D."/>
            <person name="Pruitt K."/>
            <person name="Sapojnikov V."/>
            <person name="Souvorov A."/>
            <person name="Mackey A.J."/>
            <person name="Waterhouse R.M."/>
            <person name="Wyder S."/>
            <person name="Zdobnov E.M."/>
            <person name="Zdobnov E.M."/>
            <person name="Wyder S."/>
            <person name="Kriventseva E.V."/>
            <person name="Kadowaki T."/>
            <person name="Bork P."/>
            <person name="Aranda M."/>
            <person name="Bao R."/>
            <person name="Beermann A."/>
            <person name="Berns N."/>
            <person name="Bolognesi R."/>
            <person name="Bonneton F."/>
            <person name="Bopp D."/>
            <person name="Brown S.J."/>
            <person name="Bucher G."/>
            <person name="Butts T."/>
            <person name="Chaumot A."/>
            <person name="Denell R.E."/>
            <person name="Ferrier D.E."/>
            <person name="Friedrich M."/>
            <person name="Gordon C.M."/>
            <person name="Jindra M."/>
            <person name="Klingler M."/>
            <person name="Lan Q."/>
            <person name="Lattorff H.M."/>
            <person name="Laudet V."/>
            <person name="von Levetsow C."/>
            <person name="Liu Z."/>
            <person name="Lutz R."/>
            <person name="Lynch J.A."/>
            <person name="da Fonseca R.N."/>
            <person name="Posnien N."/>
            <person name="Reuter R."/>
            <person name="Roth S."/>
            <person name="Savard J."/>
            <person name="Schinko J.B."/>
            <person name="Schmitt C."/>
            <person name="Schoppmeier M."/>
            <person name="Schroder R."/>
            <person name="Shippy T.D."/>
            <person name="Simonnet F."/>
            <person name="Marques-Souza H."/>
            <person name="Tautz D."/>
            <person name="Tomoyasu Y."/>
            <person name="Trauner J."/>
            <person name="Van der Zee M."/>
            <person name="Vervoort M."/>
            <person name="Wittkopp N."/>
            <person name="Wimmer E.A."/>
            <person name="Yang X."/>
            <person name="Jones A.K."/>
            <person name="Sattelle D.B."/>
            <person name="Ebert P.R."/>
            <person name="Nelson D."/>
            <person name="Scott J.G."/>
            <person name="Beeman R.W."/>
            <person name="Muthukrishnan S."/>
            <person name="Kramer K.J."/>
            <person name="Arakane Y."/>
            <person name="Beeman R.W."/>
            <person name="Zhu Q."/>
            <person name="Hogenkamp D."/>
            <person name="Dixit R."/>
            <person name="Oppert B."/>
            <person name="Jiang H."/>
            <person name="Zou Z."/>
            <person name="Marshall J."/>
            <person name="Elpidina E."/>
            <person name="Vinokurov K."/>
            <person name="Oppert C."/>
            <person name="Zou Z."/>
            <person name="Evans J."/>
            <person name="Lu Z."/>
            <person name="Zhao P."/>
            <person name="Sumathipala N."/>
            <person name="Altincicek B."/>
            <person name="Vilcinskas A."/>
            <person name="Williams M."/>
            <person name="Hultmark D."/>
            <person name="Hetru C."/>
            <person name="Jiang H."/>
            <person name="Grimmelikhuijzen C.J."/>
            <person name="Hauser F."/>
            <person name="Cazzamali G."/>
            <person name="Williamson M."/>
            <person name="Park Y."/>
            <person name="Li B."/>
            <person name="Tanaka Y."/>
            <person name="Predel R."/>
            <person name="Neupert S."/>
            <person name="Schachtner J."/>
            <person name="Verleyen P."/>
            <person name="Raible F."/>
            <person name="Bork P."/>
            <person name="Friedrich M."/>
            <person name="Walden K.K."/>
            <person name="Robertson H.M."/>
            <person name="Angeli S."/>
            <person name="Foret S."/>
            <person name="Bucher G."/>
            <person name="Schuetz S."/>
            <person name="Maleszka R."/>
            <person name="Wimmer E.A."/>
            <person name="Beeman R.W."/>
            <person name="Lorenzen M."/>
            <person name="Tomoyasu Y."/>
            <person name="Miller S.C."/>
            <person name="Grossmann D."/>
            <person name="Bucher G."/>
        </authorList>
    </citation>
    <scope>NUCLEOTIDE SEQUENCE [LARGE SCALE GENOMIC DNA]</scope>
    <source>
        <strain evidence="1 2">Georgia GA2</strain>
    </source>
</reference>
<keyword evidence="2" id="KW-1185">Reference proteome</keyword>
<proteinExistence type="predicted"/>